<sequence length="366" mass="41779">MTESYNENEDAELIEMLDDCSNEAPANFFEHHTTKESTTVRTMNFWLRSTIEQLREPISLEAESVAKWLIYKQSGPHRHQKFFAHFRQMSRLLKKYNDPGLVKKLNTVLRKMDNCGDHLYKLDASAIRYMGSAYVKRVFLLEKIRASCVKCSSAALGMLELAQWVNLCLVLVAICAQVHVEVVNQIVQMEKAYKTGAKLVRNVDKRFPESLDDLTVAKRLKRESGAFDDRKVDISAVGRLMKYSEVKMEQAQMENEMVMRRNEVLTEMLSSELSLDSAAPRPSQSHIPAPLDLSDLGISICREDLSFLNNSTQPDDMAEDLLMSPDLFSTKSDRKLKIVKKKKSFLASTMSLLDDAPTKKKKKVKK</sequence>
<proteinExistence type="predicted"/>
<evidence type="ECO:0000313" key="2">
    <source>
        <dbReference type="Proteomes" id="UP000005237"/>
    </source>
</evidence>
<accession>A0A8R1DFM1</accession>
<dbReference type="AlphaFoldDB" id="A0A8R1DFM1"/>
<reference evidence="1" key="2">
    <citation type="submission" date="2022-06" db="UniProtKB">
        <authorList>
            <consortium name="EnsemblMetazoa"/>
        </authorList>
    </citation>
    <scope>IDENTIFICATION</scope>
    <source>
        <strain evidence="1">DF5081</strain>
    </source>
</reference>
<dbReference type="Proteomes" id="UP000005237">
    <property type="component" value="Unassembled WGS sequence"/>
</dbReference>
<keyword evidence="2" id="KW-1185">Reference proteome</keyword>
<name>A0A8R1DFM1_CAEJA</name>
<protein>
    <submittedName>
        <fullName evidence="1">DUF4477 domain-containing protein</fullName>
    </submittedName>
</protein>
<evidence type="ECO:0000313" key="1">
    <source>
        <dbReference type="EnsemblMetazoa" id="CJA01038b.1"/>
    </source>
</evidence>
<reference evidence="2" key="1">
    <citation type="submission" date="2010-08" db="EMBL/GenBank/DDBJ databases">
        <authorList>
            <consortium name="Caenorhabditis japonica Sequencing Consortium"/>
            <person name="Wilson R.K."/>
        </authorList>
    </citation>
    <scope>NUCLEOTIDE SEQUENCE [LARGE SCALE GENOMIC DNA]</scope>
    <source>
        <strain evidence="2">DF5081</strain>
    </source>
</reference>
<organism evidence="1 2">
    <name type="scientific">Caenorhabditis japonica</name>
    <dbReference type="NCBI Taxonomy" id="281687"/>
    <lineage>
        <taxon>Eukaryota</taxon>
        <taxon>Metazoa</taxon>
        <taxon>Ecdysozoa</taxon>
        <taxon>Nematoda</taxon>
        <taxon>Chromadorea</taxon>
        <taxon>Rhabditida</taxon>
        <taxon>Rhabditina</taxon>
        <taxon>Rhabditomorpha</taxon>
        <taxon>Rhabditoidea</taxon>
        <taxon>Rhabditidae</taxon>
        <taxon>Peloderinae</taxon>
        <taxon>Caenorhabditis</taxon>
    </lineage>
</organism>
<dbReference type="EnsemblMetazoa" id="CJA01038b.1">
    <property type="protein sequence ID" value="CJA01038b.1"/>
    <property type="gene ID" value="WBGene00120241"/>
</dbReference>
<dbReference type="OMA" id="WINLSLV"/>